<dbReference type="PANTHER" id="PTHR30435:SF12">
    <property type="entry name" value="FLAGELLAR BASAL BODY ROD PROTEIN FLGB"/>
    <property type="match status" value="1"/>
</dbReference>
<evidence type="ECO:0000313" key="8">
    <source>
        <dbReference type="EMBL" id="MDQ0161730.1"/>
    </source>
</evidence>
<keyword evidence="4 6" id="KW-0975">Bacterial flagellum</keyword>
<sequence>MKIFSNTFRLLEQGIDYSSAKQKVIAHNIANVETPGYKAKSIQFKDTLNQELHKIEAYRTDQRHFEFSNQMRMPYKVVTNQNMSYMSNGNSVDIDQQMAEMAKNQIYYDALIEKLNGKFQSLKTVIKGGRTS</sequence>
<dbReference type="PIRSF" id="PIRSF002889">
    <property type="entry name" value="Rod_FlgB"/>
    <property type="match status" value="1"/>
</dbReference>
<dbReference type="NCBIfam" id="TIGR01396">
    <property type="entry name" value="FlgB"/>
    <property type="match status" value="1"/>
</dbReference>
<protein>
    <recommendedName>
        <fullName evidence="3 6">Flagellar basal body rod protein FlgB</fullName>
    </recommendedName>
</protein>
<evidence type="ECO:0000256" key="5">
    <source>
        <dbReference type="ARBA" id="ARBA00024934"/>
    </source>
</evidence>
<dbReference type="InterPro" id="IPR006300">
    <property type="entry name" value="FlgB"/>
</dbReference>
<comment type="subunit">
    <text evidence="6">The basal body constitutes a major portion of the flagellar organelle and consists of a number of rings mounted on a central rod.</text>
</comment>
<reference evidence="8 9" key="1">
    <citation type="submission" date="2023-07" db="EMBL/GenBank/DDBJ databases">
        <title>Genomic Encyclopedia of Type Strains, Phase IV (KMG-IV): sequencing the most valuable type-strain genomes for metagenomic binning, comparative biology and taxonomic classification.</title>
        <authorList>
            <person name="Goeker M."/>
        </authorList>
    </citation>
    <scope>NUCLEOTIDE SEQUENCE [LARGE SCALE GENOMIC DNA]</scope>
    <source>
        <strain evidence="8 9">DSM 19092</strain>
    </source>
</reference>
<dbReference type="InterPro" id="IPR001444">
    <property type="entry name" value="Flag_bb_rod_N"/>
</dbReference>
<dbReference type="RefSeq" id="WP_419151340.1">
    <property type="nucleotide sequence ID" value="NZ_JAUSTR010000001.1"/>
</dbReference>
<comment type="similarity">
    <text evidence="2 6">Belongs to the flagella basal body rod proteins family.</text>
</comment>
<keyword evidence="8" id="KW-0969">Cilium</keyword>
<dbReference type="Proteomes" id="UP001225646">
    <property type="component" value="Unassembled WGS sequence"/>
</dbReference>
<name>A0ABT9VLU3_9BACI</name>
<comment type="subcellular location">
    <subcellularLocation>
        <location evidence="1 6">Bacterial flagellum basal body</location>
    </subcellularLocation>
</comment>
<organism evidence="8 9">
    <name type="scientific">Aeribacillus alveayuensis</name>
    <dbReference type="NCBI Taxonomy" id="279215"/>
    <lineage>
        <taxon>Bacteria</taxon>
        <taxon>Bacillati</taxon>
        <taxon>Bacillota</taxon>
        <taxon>Bacilli</taxon>
        <taxon>Bacillales</taxon>
        <taxon>Bacillaceae</taxon>
        <taxon>Aeribacillus</taxon>
    </lineage>
</organism>
<keyword evidence="8" id="KW-0966">Cell projection</keyword>
<evidence type="ECO:0000256" key="4">
    <source>
        <dbReference type="ARBA" id="ARBA00023143"/>
    </source>
</evidence>
<dbReference type="EMBL" id="JAUSTR010000001">
    <property type="protein sequence ID" value="MDQ0161730.1"/>
    <property type="molecule type" value="Genomic_DNA"/>
</dbReference>
<gene>
    <name evidence="8" type="ORF">J2S06_000800</name>
</gene>
<evidence type="ECO:0000256" key="2">
    <source>
        <dbReference type="ARBA" id="ARBA00009677"/>
    </source>
</evidence>
<feature type="domain" description="Flagellar basal body rod protein N-terminal" evidence="7">
    <location>
        <begin position="19"/>
        <end position="38"/>
    </location>
</feature>
<evidence type="ECO:0000313" key="9">
    <source>
        <dbReference type="Proteomes" id="UP001225646"/>
    </source>
</evidence>
<dbReference type="PANTHER" id="PTHR30435">
    <property type="entry name" value="FLAGELLAR PROTEIN"/>
    <property type="match status" value="1"/>
</dbReference>
<comment type="caution">
    <text evidence="8">The sequence shown here is derived from an EMBL/GenBank/DDBJ whole genome shotgun (WGS) entry which is preliminary data.</text>
</comment>
<accession>A0ABT9VLU3</accession>
<keyword evidence="9" id="KW-1185">Reference proteome</keyword>
<evidence type="ECO:0000256" key="3">
    <source>
        <dbReference type="ARBA" id="ARBA00014376"/>
    </source>
</evidence>
<evidence type="ECO:0000256" key="1">
    <source>
        <dbReference type="ARBA" id="ARBA00004117"/>
    </source>
</evidence>
<comment type="function">
    <text evidence="5 6">Structural component of flagellum, the bacterial motility apparatus. Part of the rod structure of flagellar basal body.</text>
</comment>
<dbReference type="Pfam" id="PF00460">
    <property type="entry name" value="Flg_bb_rod"/>
    <property type="match status" value="1"/>
</dbReference>
<evidence type="ECO:0000259" key="7">
    <source>
        <dbReference type="Pfam" id="PF00460"/>
    </source>
</evidence>
<evidence type="ECO:0000256" key="6">
    <source>
        <dbReference type="PIRNR" id="PIRNR002889"/>
    </source>
</evidence>
<keyword evidence="8" id="KW-0282">Flagellum</keyword>
<proteinExistence type="inferred from homology"/>